<comment type="caution">
    <text evidence="1">The sequence shown here is derived from an EMBL/GenBank/DDBJ whole genome shotgun (WGS) entry which is preliminary data.</text>
</comment>
<gene>
    <name evidence="1" type="ORF">RJT34_13977</name>
</gene>
<keyword evidence="2" id="KW-1185">Reference proteome</keyword>
<protein>
    <submittedName>
        <fullName evidence="1">Uncharacterized protein</fullName>
    </submittedName>
</protein>
<sequence length="66" mass="7628">MCFLLTIFQGTSRVRVNLSSNAQLFFQYTCFFFVRFQYTCLSSEKGVTTSLAQSRVCTVFLFRSSL</sequence>
<evidence type="ECO:0000313" key="2">
    <source>
        <dbReference type="Proteomes" id="UP001359559"/>
    </source>
</evidence>
<organism evidence="1 2">
    <name type="scientific">Clitoria ternatea</name>
    <name type="common">Butterfly pea</name>
    <dbReference type="NCBI Taxonomy" id="43366"/>
    <lineage>
        <taxon>Eukaryota</taxon>
        <taxon>Viridiplantae</taxon>
        <taxon>Streptophyta</taxon>
        <taxon>Embryophyta</taxon>
        <taxon>Tracheophyta</taxon>
        <taxon>Spermatophyta</taxon>
        <taxon>Magnoliopsida</taxon>
        <taxon>eudicotyledons</taxon>
        <taxon>Gunneridae</taxon>
        <taxon>Pentapetalae</taxon>
        <taxon>rosids</taxon>
        <taxon>fabids</taxon>
        <taxon>Fabales</taxon>
        <taxon>Fabaceae</taxon>
        <taxon>Papilionoideae</taxon>
        <taxon>50 kb inversion clade</taxon>
        <taxon>NPAAA clade</taxon>
        <taxon>indigoferoid/millettioid clade</taxon>
        <taxon>Phaseoleae</taxon>
        <taxon>Clitoria</taxon>
    </lineage>
</organism>
<accession>A0AAN9PMB8</accession>
<dbReference type="EMBL" id="JAYKXN010000003">
    <property type="protein sequence ID" value="KAK7303078.1"/>
    <property type="molecule type" value="Genomic_DNA"/>
</dbReference>
<reference evidence="1 2" key="1">
    <citation type="submission" date="2024-01" db="EMBL/GenBank/DDBJ databases">
        <title>The genomes of 5 underutilized Papilionoideae crops provide insights into root nodulation and disease resistance.</title>
        <authorList>
            <person name="Yuan L."/>
        </authorList>
    </citation>
    <scope>NUCLEOTIDE SEQUENCE [LARGE SCALE GENOMIC DNA]</scope>
    <source>
        <strain evidence="1">LY-2023</strain>
        <tissue evidence="1">Leaf</tissue>
    </source>
</reference>
<dbReference type="Proteomes" id="UP001359559">
    <property type="component" value="Unassembled WGS sequence"/>
</dbReference>
<dbReference type="AlphaFoldDB" id="A0AAN9PMB8"/>
<evidence type="ECO:0000313" key="1">
    <source>
        <dbReference type="EMBL" id="KAK7303078.1"/>
    </source>
</evidence>
<name>A0AAN9PMB8_CLITE</name>
<proteinExistence type="predicted"/>